<dbReference type="EMBL" id="QRGO01000003">
    <property type="protein sequence ID" value="RDV01159.1"/>
    <property type="molecule type" value="Genomic_DNA"/>
</dbReference>
<dbReference type="OrthoDB" id="164118at2"/>
<feature type="transmembrane region" description="Helical" evidence="1">
    <location>
        <begin position="91"/>
        <end position="112"/>
    </location>
</feature>
<dbReference type="RefSeq" id="WP_115518676.1">
    <property type="nucleotide sequence ID" value="NZ_QRGO01000003.1"/>
</dbReference>
<comment type="caution">
    <text evidence="2">The sequence shown here is derived from an EMBL/GenBank/DDBJ whole genome shotgun (WGS) entry which is preliminary data.</text>
</comment>
<evidence type="ECO:0000256" key="1">
    <source>
        <dbReference type="SAM" id="Phobius"/>
    </source>
</evidence>
<feature type="transmembrane region" description="Helical" evidence="1">
    <location>
        <begin position="231"/>
        <end position="258"/>
    </location>
</feature>
<feature type="transmembrane region" description="Helical" evidence="1">
    <location>
        <begin position="28"/>
        <end position="49"/>
    </location>
</feature>
<dbReference type="Proteomes" id="UP000263993">
    <property type="component" value="Unassembled WGS sequence"/>
</dbReference>
<feature type="transmembrane region" description="Helical" evidence="1">
    <location>
        <begin position="140"/>
        <end position="163"/>
    </location>
</feature>
<keyword evidence="1" id="KW-0812">Transmembrane</keyword>
<proteinExistence type="predicted"/>
<dbReference type="Pfam" id="PF09948">
    <property type="entry name" value="PpoB2"/>
    <property type="match status" value="1"/>
</dbReference>
<reference evidence="3" key="1">
    <citation type="submission" date="2018-08" db="EMBL/GenBank/DDBJ databases">
        <authorList>
            <person name="Kim S.-J."/>
            <person name="Jung G.-Y."/>
        </authorList>
    </citation>
    <scope>NUCLEOTIDE SEQUENCE [LARGE SCALE GENOMIC DNA]</scope>
    <source>
        <strain evidence="3">GY_H</strain>
    </source>
</reference>
<keyword evidence="3" id="KW-1185">Reference proteome</keyword>
<sequence length="303" mass="32166">MTELSRHPLDHLTPAAARLAAVFARPKVLAVLCIVALTGLGWLYLGLLIGEMGGPGAALGPGMAALDLLPRVWNVLCSPTFGVSLMPEGEWGVSGFLLVGLMWMAMTLAMMLPSAAPMIYTYAEIADTAARKHEKVVSPFVLTAGYAAVWFGFGATATVAQFALTKAALLNPSMASASGLFSGAVFIVAGVYQFSSLKNACLIQCRSPFPFFFTNWQTTPRGVFRLGLKQGLFCFGCCWAMMLVMFAVGIMNVVWMALLGVLMTVEKMTVTNRLTHAIGVFAIVAGVAFIATSVVAHWPAGAN</sequence>
<evidence type="ECO:0000313" key="2">
    <source>
        <dbReference type="EMBL" id="RDV01159.1"/>
    </source>
</evidence>
<feature type="transmembrane region" description="Helical" evidence="1">
    <location>
        <begin position="175"/>
        <end position="194"/>
    </location>
</feature>
<protein>
    <submittedName>
        <fullName evidence="2">DUF2182 domain-containing protein</fullName>
    </submittedName>
</protein>
<evidence type="ECO:0000313" key="3">
    <source>
        <dbReference type="Proteomes" id="UP000263993"/>
    </source>
</evidence>
<name>A0A371B0Q4_9BRAD</name>
<organism evidence="2 3">
    <name type="scientific">Undibacter mobilis</name>
    <dbReference type="NCBI Taxonomy" id="2292256"/>
    <lineage>
        <taxon>Bacteria</taxon>
        <taxon>Pseudomonadati</taxon>
        <taxon>Pseudomonadota</taxon>
        <taxon>Alphaproteobacteria</taxon>
        <taxon>Hyphomicrobiales</taxon>
        <taxon>Nitrobacteraceae</taxon>
        <taxon>Undibacter</taxon>
    </lineage>
</organism>
<keyword evidence="1" id="KW-0472">Membrane</keyword>
<dbReference type="InterPro" id="IPR018688">
    <property type="entry name" value="PpoB2-like"/>
</dbReference>
<feature type="transmembrane region" description="Helical" evidence="1">
    <location>
        <begin position="278"/>
        <end position="298"/>
    </location>
</feature>
<accession>A0A371B0Q4</accession>
<gene>
    <name evidence="2" type="ORF">DXH78_18160</name>
</gene>
<keyword evidence="1" id="KW-1133">Transmembrane helix</keyword>
<dbReference type="AlphaFoldDB" id="A0A371B0Q4"/>